<protein>
    <submittedName>
        <fullName evidence="2">Methylmalonyl-CoA mutase</fullName>
    </submittedName>
</protein>
<gene>
    <name evidence="2" type="ORF">D7Z94_24125</name>
</gene>
<sequence length="461" mass="52538">MSNVNLFDEFDPVSAKAWKQKIQVDLKGADYNEALIWKSPEGIDVKPFYHSEDVEGVLSNISKSPKKWYVTQSLYAQDSKRANKKAIEALKRGAESLLIVIPSETISINDLLTNIDLESVPIHFEFNFLSSEYLKSLVDYIGDKKTEVFLNLDIVGNLARTGNWYHSMDKDYQIVKEIHDYAQGNPSICILGTDVSLYQNAGANKVQQLAYALAQANEYLNFFKELDKEVATIAFKVTVGTNYFFEIAKLRALRLLWETLAQEYGVETDCHILAIPTKRNKTLYDYNVNMLRTTTESMSAILGGSDSVCNLSYDSIFHKDNEFGERIARNQLLILKGESYFEKVANPADGAYYIESLTHQLAEKALELFKSIEAGGGFLKQLKEHVIQKKVKESAEKEQLLFDEGKEVLLGTNKYKNDQDHMKEALELYPFLKKDKRKTLIEPILEKRLAESLEQKRLGDE</sequence>
<dbReference type="Proteomes" id="UP000276603">
    <property type="component" value="Unassembled WGS sequence"/>
</dbReference>
<dbReference type="OrthoDB" id="9762378at2"/>
<reference evidence="2 3" key="1">
    <citation type="submission" date="2018-10" db="EMBL/GenBank/DDBJ databases">
        <title>Ulvibacterium marinum gen. nov., sp. nov., a novel marine bacterium of the family Flavobacteriaceae, isolated from a culture of the green alga Ulva prolifera.</title>
        <authorList>
            <person name="Zhang Z."/>
        </authorList>
    </citation>
    <scope>NUCLEOTIDE SEQUENCE [LARGE SCALE GENOMIC DNA]</scope>
    <source>
        <strain evidence="2 3">CCMM003</strain>
    </source>
</reference>
<dbReference type="PANTHER" id="PTHR48101:SF1">
    <property type="entry name" value="METHYLMALONYL-COA MUTASE, LARGE SUBUNIT"/>
    <property type="match status" value="1"/>
</dbReference>
<dbReference type="GO" id="GO:0016866">
    <property type="term" value="F:intramolecular transferase activity"/>
    <property type="evidence" value="ECO:0007669"/>
    <property type="project" value="InterPro"/>
</dbReference>
<dbReference type="RefSeq" id="WP_120714219.1">
    <property type="nucleotide sequence ID" value="NZ_RBCJ01000006.1"/>
</dbReference>
<evidence type="ECO:0000313" key="2">
    <source>
        <dbReference type="EMBL" id="RKN76872.1"/>
    </source>
</evidence>
<feature type="domain" description="Methylmalonyl-CoA mutase alpha/beta chain catalytic" evidence="1">
    <location>
        <begin position="108"/>
        <end position="448"/>
    </location>
</feature>
<accession>A0A3B0BV89</accession>
<evidence type="ECO:0000259" key="1">
    <source>
        <dbReference type="Pfam" id="PF01642"/>
    </source>
</evidence>
<evidence type="ECO:0000313" key="3">
    <source>
        <dbReference type="Proteomes" id="UP000276603"/>
    </source>
</evidence>
<dbReference type="GO" id="GO:0031419">
    <property type="term" value="F:cobalamin binding"/>
    <property type="evidence" value="ECO:0007669"/>
    <property type="project" value="InterPro"/>
</dbReference>
<proteinExistence type="predicted"/>
<dbReference type="SUPFAM" id="SSF51703">
    <property type="entry name" value="Cobalamin (vitamin B12)-dependent enzymes"/>
    <property type="match status" value="1"/>
</dbReference>
<comment type="caution">
    <text evidence="2">The sequence shown here is derived from an EMBL/GenBank/DDBJ whole genome shotgun (WGS) entry which is preliminary data.</text>
</comment>
<dbReference type="EMBL" id="RBCJ01000006">
    <property type="protein sequence ID" value="RKN76872.1"/>
    <property type="molecule type" value="Genomic_DNA"/>
</dbReference>
<dbReference type="AlphaFoldDB" id="A0A3B0BV89"/>
<dbReference type="InterPro" id="IPR006099">
    <property type="entry name" value="MeMalonylCoA_mutase_a/b_cat"/>
</dbReference>
<dbReference type="Gene3D" id="3.20.20.240">
    <property type="entry name" value="Methylmalonyl-CoA mutase"/>
    <property type="match status" value="1"/>
</dbReference>
<dbReference type="InterPro" id="IPR016176">
    <property type="entry name" value="Cbl-dep_enz_cat"/>
</dbReference>
<dbReference type="Pfam" id="PF01642">
    <property type="entry name" value="MM_CoA_mutase"/>
    <property type="match status" value="1"/>
</dbReference>
<dbReference type="CDD" id="cd03677">
    <property type="entry name" value="MM_CoA_mutase_beta"/>
    <property type="match status" value="1"/>
</dbReference>
<dbReference type="PANTHER" id="PTHR48101">
    <property type="entry name" value="METHYLMALONYL-COA MUTASE, MITOCHONDRIAL-RELATED"/>
    <property type="match status" value="1"/>
</dbReference>
<keyword evidence="3" id="KW-1185">Reference proteome</keyword>
<name>A0A3B0BV89_9FLAO</name>
<organism evidence="2 3">
    <name type="scientific">Ulvibacterium marinum</name>
    <dbReference type="NCBI Taxonomy" id="2419782"/>
    <lineage>
        <taxon>Bacteria</taxon>
        <taxon>Pseudomonadati</taxon>
        <taxon>Bacteroidota</taxon>
        <taxon>Flavobacteriia</taxon>
        <taxon>Flavobacteriales</taxon>
        <taxon>Flavobacteriaceae</taxon>
        <taxon>Ulvibacterium</taxon>
    </lineage>
</organism>